<sequence>MHPKHINNLSILTELPQIQMETDIVSHEPHHQEEESEHSKSSNEVQDSNNKIEFKAPAPINVQSRQPAIPSVPYEKPEWSGLPKDNYAFEVIKGGISIGTMEIPAKEFLVLGDQLKFGESTRIYILLGPEEPQQQAVKPVPKPTPEMTGVTWGFAEDAEDESEISISAAKESWKRDENAYYYKDPKKALRNWLENRGYEMEFESEQEGPGHARTFTSRDADRQAAIDACEKLDMLGILRASQDEALARKKRLKHLLGDDADDEENDSFYDRTGQADRVKSRKSLQATQKVETYESLIKQREELALRIEEIRNKISTIKMTVSEKSFVSRVEDELENFMNSIEDEIKNESEANLQTKLQDLLTQDQRLDRLIQITKPHDIMKNNNIPPSSTSNGVPKDSREGGVRIEQSEKSIETKEIKNFATKTEEAIKHDMVETTSKLIPSEHEDSAIPSKRVNMQENDDNSSPGGDEEQSKKRKIKPVLPMTPQEFEENQRRAMELNELENEDAITWEPPQGQTGDGRTALNDKFGY</sequence>
<organism evidence="1 2">
    <name type="scientific">Acaulospora colombiana</name>
    <dbReference type="NCBI Taxonomy" id="27376"/>
    <lineage>
        <taxon>Eukaryota</taxon>
        <taxon>Fungi</taxon>
        <taxon>Fungi incertae sedis</taxon>
        <taxon>Mucoromycota</taxon>
        <taxon>Glomeromycotina</taxon>
        <taxon>Glomeromycetes</taxon>
        <taxon>Diversisporales</taxon>
        <taxon>Acaulosporaceae</taxon>
        <taxon>Acaulospora</taxon>
    </lineage>
</organism>
<dbReference type="Proteomes" id="UP000789525">
    <property type="component" value="Unassembled WGS sequence"/>
</dbReference>
<gene>
    <name evidence="1" type="ORF">ACOLOM_LOCUS895</name>
</gene>
<name>A0ACA9K6B7_9GLOM</name>
<reference evidence="1" key="1">
    <citation type="submission" date="2021-06" db="EMBL/GenBank/DDBJ databases">
        <authorList>
            <person name="Kallberg Y."/>
            <person name="Tangrot J."/>
            <person name="Rosling A."/>
        </authorList>
    </citation>
    <scope>NUCLEOTIDE SEQUENCE</scope>
    <source>
        <strain evidence="1">CL356</strain>
    </source>
</reference>
<protein>
    <submittedName>
        <fullName evidence="1">10534_t:CDS:1</fullName>
    </submittedName>
</protein>
<dbReference type="EMBL" id="CAJVPT010000974">
    <property type="protein sequence ID" value="CAG8454171.1"/>
    <property type="molecule type" value="Genomic_DNA"/>
</dbReference>
<proteinExistence type="predicted"/>
<keyword evidence="2" id="KW-1185">Reference proteome</keyword>
<accession>A0ACA9K6B7</accession>
<comment type="caution">
    <text evidence="1">The sequence shown here is derived from an EMBL/GenBank/DDBJ whole genome shotgun (WGS) entry which is preliminary data.</text>
</comment>
<evidence type="ECO:0000313" key="1">
    <source>
        <dbReference type="EMBL" id="CAG8454171.1"/>
    </source>
</evidence>
<evidence type="ECO:0000313" key="2">
    <source>
        <dbReference type="Proteomes" id="UP000789525"/>
    </source>
</evidence>